<dbReference type="InterPro" id="IPR023346">
    <property type="entry name" value="Lysozyme-like_dom_sf"/>
</dbReference>
<evidence type="ECO:0000256" key="4">
    <source>
        <dbReference type="ARBA" id="ARBA00023316"/>
    </source>
</evidence>
<sequence length="646" mass="69180">MRGRAAGAVAAAALVLPLLGAAPGGPAGEGPLGAAFARAAAEYDVPRSVLLGVSYLESRWDAHAGRPSVAGGYGPMHLTDLSLALAEAPHHSHGEEDPRGDEARPSGVPEAETPEVPEASGLPEHLRTLAAASALTGLPAEELRTDPAANVEGGAALLARTQRELGLPPSEDPADWYAAVALYSGADDDATAAMFAQDVFSVISAGQERVTDTGERIVLAADPRARADPAQLERAGLKRLDQDGTECPPTVACEWIPSPYQHLGGDDPGNYGKYDLANRPADQSVDYIVVHSTEATWDTTLLLAQRATYAASWHYSIRSSDGHVAQHIKARDVGWHAGNWYVNAHAIGVEQEAFLAQPDAWFTESLYRSSARLVKYLAKRHGVPLDRQHILSHDAVPGVTPAGIPGMHTDPGPYWDWAHYFQLMGAPFHPNANPHGDVVTIRPDYASNRPVFTGCERAGVACAPHGSSEVRLYSAPSEDAPLVRDIGLYPRDEGRTTIGVNDVGARASTGQQYVVAERAGDWTAIWYLGQKAWFLDPAERPAAVATKGLVVTPKAGRESVPVYGRAYPEASAYPPGIPVQALAPLPYRFEAGQRYVAGDRFRSEYFRNTTFGGRGTVVRGQDEYYQIQLGHRVAFVRATDVDVVAP</sequence>
<keyword evidence="4" id="KW-0961">Cell wall biogenesis/degradation</keyword>
<dbReference type="Proteomes" id="UP001551584">
    <property type="component" value="Unassembled WGS sequence"/>
</dbReference>
<feature type="compositionally biased region" description="Low complexity" evidence="5">
    <location>
        <begin position="108"/>
        <end position="119"/>
    </location>
</feature>
<keyword evidence="9" id="KW-1185">Reference proteome</keyword>
<dbReference type="EC" id="3.5.1.28" evidence="2"/>
<reference evidence="8 9" key="1">
    <citation type="submission" date="2024-06" db="EMBL/GenBank/DDBJ databases">
        <title>The Natural Products Discovery Center: Release of the First 8490 Sequenced Strains for Exploring Actinobacteria Biosynthetic Diversity.</title>
        <authorList>
            <person name="Kalkreuter E."/>
            <person name="Kautsar S.A."/>
            <person name="Yang D."/>
            <person name="Bader C.D."/>
            <person name="Teijaro C.N."/>
            <person name="Fluegel L."/>
            <person name="Davis C.M."/>
            <person name="Simpson J.R."/>
            <person name="Lauterbach L."/>
            <person name="Steele A.D."/>
            <person name="Gui C."/>
            <person name="Meng S."/>
            <person name="Li G."/>
            <person name="Viehrig K."/>
            <person name="Ye F."/>
            <person name="Su P."/>
            <person name="Kiefer A.F."/>
            <person name="Nichols A."/>
            <person name="Cepeda A.J."/>
            <person name="Yan W."/>
            <person name="Fan B."/>
            <person name="Jiang Y."/>
            <person name="Adhikari A."/>
            <person name="Zheng C.-J."/>
            <person name="Schuster L."/>
            <person name="Cowan T.M."/>
            <person name="Smanski M.J."/>
            <person name="Chevrette M.G."/>
            <person name="De Carvalho L.P.S."/>
            <person name="Shen B."/>
        </authorList>
    </citation>
    <scope>NUCLEOTIDE SEQUENCE [LARGE SCALE GENOMIC DNA]</scope>
    <source>
        <strain evidence="8 9">NPDC048117</strain>
    </source>
</reference>
<evidence type="ECO:0000256" key="5">
    <source>
        <dbReference type="SAM" id="MobiDB-lite"/>
    </source>
</evidence>
<dbReference type="Pfam" id="PF01510">
    <property type="entry name" value="Amidase_2"/>
    <property type="match status" value="1"/>
</dbReference>
<dbReference type="SMART" id="SM00644">
    <property type="entry name" value="Ami_2"/>
    <property type="match status" value="1"/>
</dbReference>
<dbReference type="InterPro" id="IPR002502">
    <property type="entry name" value="Amidase_domain"/>
</dbReference>
<evidence type="ECO:0000313" key="8">
    <source>
        <dbReference type="EMBL" id="MEU9579472.1"/>
    </source>
</evidence>
<organism evidence="8 9">
    <name type="scientific">Streptomyces chilikensis</name>
    <dbReference type="NCBI Taxonomy" id="1194079"/>
    <lineage>
        <taxon>Bacteria</taxon>
        <taxon>Bacillati</taxon>
        <taxon>Actinomycetota</taxon>
        <taxon>Actinomycetes</taxon>
        <taxon>Kitasatosporales</taxon>
        <taxon>Streptomycetaceae</taxon>
        <taxon>Streptomyces</taxon>
    </lineage>
</organism>
<dbReference type="PANTHER" id="PTHR30417">
    <property type="entry name" value="N-ACETYLMURAMOYL-L-ALANINE AMIDASE AMID"/>
    <property type="match status" value="1"/>
</dbReference>
<evidence type="ECO:0000256" key="1">
    <source>
        <dbReference type="ARBA" id="ARBA00001561"/>
    </source>
</evidence>
<dbReference type="InterPro" id="IPR036505">
    <property type="entry name" value="Amidase/PGRP_sf"/>
</dbReference>
<feature type="compositionally biased region" description="Basic and acidic residues" evidence="5">
    <location>
        <begin position="88"/>
        <end position="104"/>
    </location>
</feature>
<comment type="catalytic activity">
    <reaction evidence="1">
        <text>Hydrolyzes the link between N-acetylmuramoyl residues and L-amino acid residues in certain cell-wall glycopeptides.</text>
        <dbReference type="EC" id="3.5.1.28"/>
    </reaction>
</comment>
<evidence type="ECO:0000313" key="9">
    <source>
        <dbReference type="Proteomes" id="UP001551584"/>
    </source>
</evidence>
<accession>A0ABV3ETC7</accession>
<name>A0ABV3ETC7_9ACTN</name>
<evidence type="ECO:0000256" key="2">
    <source>
        <dbReference type="ARBA" id="ARBA00011901"/>
    </source>
</evidence>
<feature type="region of interest" description="Disordered" evidence="5">
    <location>
        <begin position="88"/>
        <end position="122"/>
    </location>
</feature>
<keyword evidence="6" id="KW-0732">Signal</keyword>
<comment type="caution">
    <text evidence="8">The sequence shown here is derived from an EMBL/GenBank/DDBJ whole genome shotgun (WGS) entry which is preliminary data.</text>
</comment>
<feature type="domain" description="N-acetylmuramoyl-L-alanine amidase" evidence="7">
    <location>
        <begin position="274"/>
        <end position="412"/>
    </location>
</feature>
<protein>
    <recommendedName>
        <fullName evidence="2">N-acetylmuramoyl-L-alanine amidase</fullName>
        <ecNumber evidence="2">3.5.1.28</ecNumber>
    </recommendedName>
</protein>
<dbReference type="SUPFAM" id="SSF53955">
    <property type="entry name" value="Lysozyme-like"/>
    <property type="match status" value="1"/>
</dbReference>
<dbReference type="EMBL" id="JBEZNA010000047">
    <property type="protein sequence ID" value="MEU9579472.1"/>
    <property type="molecule type" value="Genomic_DNA"/>
</dbReference>
<proteinExistence type="predicted"/>
<dbReference type="Gene3D" id="1.10.530.10">
    <property type="match status" value="1"/>
</dbReference>
<feature type="signal peptide" evidence="6">
    <location>
        <begin position="1"/>
        <end position="21"/>
    </location>
</feature>
<dbReference type="SUPFAM" id="SSF55846">
    <property type="entry name" value="N-acetylmuramoyl-L-alanine amidase-like"/>
    <property type="match status" value="1"/>
</dbReference>
<evidence type="ECO:0000259" key="7">
    <source>
        <dbReference type="SMART" id="SM00644"/>
    </source>
</evidence>
<evidence type="ECO:0000256" key="6">
    <source>
        <dbReference type="SAM" id="SignalP"/>
    </source>
</evidence>
<keyword evidence="3" id="KW-0378">Hydrolase</keyword>
<evidence type="ECO:0000256" key="3">
    <source>
        <dbReference type="ARBA" id="ARBA00022801"/>
    </source>
</evidence>
<dbReference type="CDD" id="cd06583">
    <property type="entry name" value="PGRP"/>
    <property type="match status" value="1"/>
</dbReference>
<feature type="chain" id="PRO_5045060353" description="N-acetylmuramoyl-L-alanine amidase" evidence="6">
    <location>
        <begin position="22"/>
        <end position="646"/>
    </location>
</feature>
<dbReference type="Gene3D" id="3.40.80.10">
    <property type="entry name" value="Peptidoglycan recognition protein-like"/>
    <property type="match status" value="1"/>
</dbReference>
<gene>
    <name evidence="8" type="ORF">AB0D95_19745</name>
</gene>
<dbReference type="InterPro" id="IPR051206">
    <property type="entry name" value="NAMLAA_amidase_2"/>
</dbReference>
<dbReference type="PANTHER" id="PTHR30417:SF1">
    <property type="entry name" value="N-ACETYLMURAMOYL-L-ALANINE AMIDASE AMID"/>
    <property type="match status" value="1"/>
</dbReference>